<protein>
    <submittedName>
        <fullName evidence="1">14428_t:CDS:1</fullName>
    </submittedName>
</protein>
<comment type="caution">
    <text evidence="1">The sequence shown here is derived from an EMBL/GenBank/DDBJ whole genome shotgun (WGS) entry which is preliminary data.</text>
</comment>
<gene>
    <name evidence="1" type="ORF">RFULGI_LOCUS17141</name>
</gene>
<dbReference type="OrthoDB" id="2405228at2759"/>
<reference evidence="1" key="1">
    <citation type="submission" date="2021-06" db="EMBL/GenBank/DDBJ databases">
        <authorList>
            <person name="Kallberg Y."/>
            <person name="Tangrot J."/>
            <person name="Rosling A."/>
        </authorList>
    </citation>
    <scope>NUCLEOTIDE SEQUENCE</scope>
    <source>
        <strain evidence="1">IN212</strain>
    </source>
</reference>
<dbReference type="EMBL" id="CAJVPZ010065212">
    <property type="protein sequence ID" value="CAG8795051.1"/>
    <property type="molecule type" value="Genomic_DNA"/>
</dbReference>
<evidence type="ECO:0000313" key="2">
    <source>
        <dbReference type="Proteomes" id="UP000789396"/>
    </source>
</evidence>
<keyword evidence="2" id="KW-1185">Reference proteome</keyword>
<sequence length="68" mass="8137">LNKFIEAIISSDLKQLPENEPLRSWHINTDTIPSIVFNHFPSEFKQLHIINDKYRFILPDDAKIWFEL</sequence>
<accession>A0A9N9JV60</accession>
<dbReference type="AlphaFoldDB" id="A0A9N9JV60"/>
<dbReference type="Proteomes" id="UP000789396">
    <property type="component" value="Unassembled WGS sequence"/>
</dbReference>
<feature type="non-terminal residue" evidence="1">
    <location>
        <position position="68"/>
    </location>
</feature>
<organism evidence="1 2">
    <name type="scientific">Racocetra fulgida</name>
    <dbReference type="NCBI Taxonomy" id="60492"/>
    <lineage>
        <taxon>Eukaryota</taxon>
        <taxon>Fungi</taxon>
        <taxon>Fungi incertae sedis</taxon>
        <taxon>Mucoromycota</taxon>
        <taxon>Glomeromycotina</taxon>
        <taxon>Glomeromycetes</taxon>
        <taxon>Diversisporales</taxon>
        <taxon>Gigasporaceae</taxon>
        <taxon>Racocetra</taxon>
    </lineage>
</organism>
<evidence type="ECO:0000313" key="1">
    <source>
        <dbReference type="EMBL" id="CAG8795051.1"/>
    </source>
</evidence>
<feature type="non-terminal residue" evidence="1">
    <location>
        <position position="1"/>
    </location>
</feature>
<proteinExistence type="predicted"/>
<name>A0A9N9JV60_9GLOM</name>